<keyword evidence="3 5" id="KW-1133">Transmembrane helix</keyword>
<evidence type="ECO:0000259" key="6">
    <source>
        <dbReference type="PROSITE" id="PS50850"/>
    </source>
</evidence>
<comment type="subcellular location">
    <subcellularLocation>
        <location evidence="1">Membrane</location>
        <topology evidence="1">Multi-pass membrane protein</topology>
    </subcellularLocation>
</comment>
<feature type="domain" description="Major facilitator superfamily (MFS) profile" evidence="6">
    <location>
        <begin position="1"/>
        <end position="364"/>
    </location>
</feature>
<feature type="transmembrane region" description="Helical" evidence="5">
    <location>
        <begin position="244"/>
        <end position="264"/>
    </location>
</feature>
<dbReference type="FunFam" id="1.20.1250.20:FF:000249">
    <property type="entry name" value="facilitated trehalose transporter Tret1"/>
    <property type="match status" value="1"/>
</dbReference>
<feature type="transmembrane region" description="Helical" evidence="5">
    <location>
        <begin position="34"/>
        <end position="54"/>
    </location>
</feature>
<keyword evidence="2 5" id="KW-0812">Transmembrane</keyword>
<evidence type="ECO:0000256" key="5">
    <source>
        <dbReference type="SAM" id="Phobius"/>
    </source>
</evidence>
<dbReference type="InterPro" id="IPR005828">
    <property type="entry name" value="MFS_sugar_transport-like"/>
</dbReference>
<keyword evidence="4 5" id="KW-0472">Membrane</keyword>
<dbReference type="InterPro" id="IPR050549">
    <property type="entry name" value="MFS_Trehalose_Transporter"/>
</dbReference>
<feature type="transmembrane region" description="Helical" evidence="5">
    <location>
        <begin position="335"/>
        <end position="358"/>
    </location>
</feature>
<feature type="transmembrane region" description="Helical" evidence="5">
    <location>
        <begin position="216"/>
        <end position="237"/>
    </location>
</feature>
<sequence length="401" mass="44316">MERCGRKLALQIASMPLIFGWFLIAFSLNHSILLLGRLIAGFSAGLTAAAGQVLIGEISEPRLRGLFSSVPLASYSFGILLVYALGSLLPWRYVAVSSTVLPVTSLLVFFFLPESPVWLTRQEKLEDAKKALVWLRGGNKIKAKQEMQHLVDRLESEKKSQTKVNITTLFQPEVLKPLIIINVFNILQLLSGTYLIVFYAVDILQHIQGTQKVDHYMVAILTACVRFVFSIIGSFLLTFIGRRALALTSGLGTALSALFVATFLNQNCQGLNYVPALFVLIYVATNTLGFLILPGVLLGELFPAKIRGLSGGLTFMFFNLALFGVAKVFPLVRSVVGISGVFWIFGGTSLVACLFLYLTLPETRSKSLSEIEDYFQQKGFLWSRRNRRRQGSNEQTGSGDV</sequence>
<feature type="transmembrane region" description="Helical" evidence="5">
    <location>
        <begin position="179"/>
        <end position="201"/>
    </location>
</feature>
<feature type="transmembrane region" description="Helical" evidence="5">
    <location>
        <begin position="91"/>
        <end position="112"/>
    </location>
</feature>
<evidence type="ECO:0000256" key="2">
    <source>
        <dbReference type="ARBA" id="ARBA00022692"/>
    </source>
</evidence>
<protein>
    <submittedName>
        <fullName evidence="7">Facilitated trehalose transporter Tret1 isoform X1</fullName>
    </submittedName>
</protein>
<dbReference type="InParanoid" id="A0A6P7FIE9"/>
<proteinExistence type="predicted"/>
<dbReference type="InterPro" id="IPR020846">
    <property type="entry name" value="MFS_dom"/>
</dbReference>
<gene>
    <name evidence="7" type="primary">LOC114329741</name>
</gene>
<dbReference type="AlphaFoldDB" id="A0A6P7FIE9"/>
<dbReference type="PROSITE" id="PS00217">
    <property type="entry name" value="SUGAR_TRANSPORT_2"/>
    <property type="match status" value="1"/>
</dbReference>
<dbReference type="InterPro" id="IPR036259">
    <property type="entry name" value="MFS_trans_sf"/>
</dbReference>
<dbReference type="InterPro" id="IPR005829">
    <property type="entry name" value="Sugar_transporter_CS"/>
</dbReference>
<dbReference type="RefSeq" id="XP_028134737.1">
    <property type="nucleotide sequence ID" value="XM_028278936.1"/>
</dbReference>
<feature type="transmembrane region" description="Helical" evidence="5">
    <location>
        <begin position="276"/>
        <end position="297"/>
    </location>
</feature>
<evidence type="ECO:0000256" key="4">
    <source>
        <dbReference type="ARBA" id="ARBA00023136"/>
    </source>
</evidence>
<name>A0A6P7FIE9_DIAVI</name>
<evidence type="ECO:0000256" key="1">
    <source>
        <dbReference type="ARBA" id="ARBA00004141"/>
    </source>
</evidence>
<dbReference type="PANTHER" id="PTHR48021">
    <property type="match status" value="1"/>
</dbReference>
<feature type="transmembrane region" description="Helical" evidence="5">
    <location>
        <begin position="309"/>
        <end position="329"/>
    </location>
</feature>
<dbReference type="OrthoDB" id="4142200at2759"/>
<dbReference type="Gene3D" id="1.20.1250.20">
    <property type="entry name" value="MFS general substrate transporter like domains"/>
    <property type="match status" value="1"/>
</dbReference>
<dbReference type="GO" id="GO:0016020">
    <property type="term" value="C:membrane"/>
    <property type="evidence" value="ECO:0007669"/>
    <property type="project" value="UniProtKB-SubCell"/>
</dbReference>
<dbReference type="SUPFAM" id="SSF103473">
    <property type="entry name" value="MFS general substrate transporter"/>
    <property type="match status" value="1"/>
</dbReference>
<evidence type="ECO:0000313" key="7">
    <source>
        <dbReference type="RefSeq" id="XP_028134737.1"/>
    </source>
</evidence>
<dbReference type="Pfam" id="PF00083">
    <property type="entry name" value="Sugar_tr"/>
    <property type="match status" value="1"/>
</dbReference>
<dbReference type="PROSITE" id="PS50850">
    <property type="entry name" value="MFS"/>
    <property type="match status" value="1"/>
</dbReference>
<reference evidence="7" key="1">
    <citation type="submission" date="2025-08" db="UniProtKB">
        <authorList>
            <consortium name="RefSeq"/>
        </authorList>
    </citation>
    <scope>IDENTIFICATION</scope>
    <source>
        <tissue evidence="7">Whole insect</tissue>
    </source>
</reference>
<dbReference type="FunCoup" id="A0A6P7FIE9">
    <property type="interactions" value="28"/>
</dbReference>
<accession>A0A6P7FIE9</accession>
<evidence type="ECO:0000256" key="3">
    <source>
        <dbReference type="ARBA" id="ARBA00022989"/>
    </source>
</evidence>
<feature type="transmembrane region" description="Helical" evidence="5">
    <location>
        <begin position="66"/>
        <end position="85"/>
    </location>
</feature>
<organism evidence="7">
    <name type="scientific">Diabrotica virgifera virgifera</name>
    <name type="common">western corn rootworm</name>
    <dbReference type="NCBI Taxonomy" id="50390"/>
    <lineage>
        <taxon>Eukaryota</taxon>
        <taxon>Metazoa</taxon>
        <taxon>Ecdysozoa</taxon>
        <taxon>Arthropoda</taxon>
        <taxon>Hexapoda</taxon>
        <taxon>Insecta</taxon>
        <taxon>Pterygota</taxon>
        <taxon>Neoptera</taxon>
        <taxon>Endopterygota</taxon>
        <taxon>Coleoptera</taxon>
        <taxon>Polyphaga</taxon>
        <taxon>Cucujiformia</taxon>
        <taxon>Chrysomeloidea</taxon>
        <taxon>Chrysomelidae</taxon>
        <taxon>Galerucinae</taxon>
        <taxon>Diabroticina</taxon>
        <taxon>Diabroticites</taxon>
        <taxon>Diabrotica</taxon>
    </lineage>
</organism>
<dbReference type="PANTHER" id="PTHR48021:SF7">
    <property type="entry name" value="RH09188P"/>
    <property type="match status" value="1"/>
</dbReference>
<feature type="transmembrane region" description="Helical" evidence="5">
    <location>
        <begin position="12"/>
        <end position="28"/>
    </location>
</feature>
<dbReference type="GO" id="GO:0022857">
    <property type="term" value="F:transmembrane transporter activity"/>
    <property type="evidence" value="ECO:0007669"/>
    <property type="project" value="InterPro"/>
</dbReference>